<dbReference type="Pfam" id="PF00018">
    <property type="entry name" value="SH3_1"/>
    <property type="match status" value="1"/>
</dbReference>
<reference evidence="5 6" key="1">
    <citation type="submission" date="2015-07" db="EMBL/GenBank/DDBJ databases">
        <title>Comparative genomics of the Sigatoka disease complex on banana suggests a link between parallel evolutionary changes in Pseudocercospora fijiensis and Pseudocercospora eumusae and increased virulence on the banana host.</title>
        <authorList>
            <person name="Chang T.-C."/>
            <person name="Salvucci A."/>
            <person name="Crous P.W."/>
            <person name="Stergiopoulos I."/>
        </authorList>
    </citation>
    <scope>NUCLEOTIDE SEQUENCE [LARGE SCALE GENOMIC DNA]</scope>
    <source>
        <strain evidence="5 6">CBS 114824</strain>
    </source>
</reference>
<dbReference type="STRING" id="321146.A0A139HFU8"/>
<dbReference type="SMART" id="SM00326">
    <property type="entry name" value="SH3"/>
    <property type="match status" value="2"/>
</dbReference>
<dbReference type="Proteomes" id="UP000070133">
    <property type="component" value="Unassembled WGS sequence"/>
</dbReference>
<dbReference type="Pfam" id="PF14604">
    <property type="entry name" value="SH3_9"/>
    <property type="match status" value="1"/>
</dbReference>
<name>A0A139HFU8_9PEZI</name>
<dbReference type="PROSITE" id="PS50002">
    <property type="entry name" value="SH3"/>
    <property type="match status" value="1"/>
</dbReference>
<keyword evidence="2" id="KW-0727">SH2 domain</keyword>
<evidence type="ECO:0000259" key="4">
    <source>
        <dbReference type="PROSITE" id="PS50002"/>
    </source>
</evidence>
<organism evidence="5 6">
    <name type="scientific">Pseudocercospora eumusae</name>
    <dbReference type="NCBI Taxonomy" id="321146"/>
    <lineage>
        <taxon>Eukaryota</taxon>
        <taxon>Fungi</taxon>
        <taxon>Dikarya</taxon>
        <taxon>Ascomycota</taxon>
        <taxon>Pezizomycotina</taxon>
        <taxon>Dothideomycetes</taxon>
        <taxon>Dothideomycetidae</taxon>
        <taxon>Mycosphaerellales</taxon>
        <taxon>Mycosphaerellaceae</taxon>
        <taxon>Pseudocercospora</taxon>
    </lineage>
</organism>
<comment type="caution">
    <text evidence="5">The sequence shown here is derived from an EMBL/GenBank/DDBJ whole genome shotgun (WGS) entry which is preliminary data.</text>
</comment>
<evidence type="ECO:0000256" key="2">
    <source>
        <dbReference type="ARBA" id="ARBA00022999"/>
    </source>
</evidence>
<feature type="domain" description="SH3" evidence="4">
    <location>
        <begin position="80"/>
        <end position="148"/>
    </location>
</feature>
<dbReference type="EMBL" id="LFZN01000057">
    <property type="protein sequence ID" value="KXT01320.1"/>
    <property type="molecule type" value="Genomic_DNA"/>
</dbReference>
<dbReference type="OrthoDB" id="19092at2759"/>
<dbReference type="PRINTS" id="PR00452">
    <property type="entry name" value="SH3DOMAIN"/>
</dbReference>
<protein>
    <recommendedName>
        <fullName evidence="4">SH3 domain-containing protein</fullName>
    </recommendedName>
</protein>
<sequence length="207" mass="23440">MPNNENALSNVVHGDLNWRHEFATARDHARQHNGNHHGNIIYNFYASETPFSHSFPAAADPDRAQFQSITERDKIAARSKIVGVVKVDYDFHSQERDELQVVEGDILLVLDKTTSSEWWHCKKLLPMADVADEPIGVIPSSYISPLWPLQTAYAGFDYQRRTDEELSMIEGEMLAVLDKRDPDWTLIALDGAYGYVPASYIRYSAGT</sequence>
<accession>A0A139HFU8</accession>
<dbReference type="Gene3D" id="2.30.30.40">
    <property type="entry name" value="SH3 Domains"/>
    <property type="match status" value="2"/>
</dbReference>
<dbReference type="AlphaFoldDB" id="A0A139HFU8"/>
<gene>
    <name evidence="5" type="ORF">AC578_2702</name>
</gene>
<dbReference type="InterPro" id="IPR043539">
    <property type="entry name" value="Grb2-like"/>
</dbReference>
<evidence type="ECO:0000256" key="3">
    <source>
        <dbReference type="PROSITE-ProRule" id="PRU00192"/>
    </source>
</evidence>
<evidence type="ECO:0000313" key="5">
    <source>
        <dbReference type="EMBL" id="KXT01320.1"/>
    </source>
</evidence>
<keyword evidence="6" id="KW-1185">Reference proteome</keyword>
<evidence type="ECO:0000313" key="6">
    <source>
        <dbReference type="Proteomes" id="UP000070133"/>
    </source>
</evidence>
<dbReference type="InterPro" id="IPR001452">
    <property type="entry name" value="SH3_domain"/>
</dbReference>
<keyword evidence="1 3" id="KW-0728">SH3 domain</keyword>
<dbReference type="SUPFAM" id="SSF50044">
    <property type="entry name" value="SH3-domain"/>
    <property type="match status" value="2"/>
</dbReference>
<dbReference type="InterPro" id="IPR036028">
    <property type="entry name" value="SH3-like_dom_sf"/>
</dbReference>
<dbReference type="PANTHER" id="PTHR46037">
    <property type="entry name" value="PROTEIN ENHANCER OF SEVENLESS 2B"/>
    <property type="match status" value="1"/>
</dbReference>
<evidence type="ECO:0000256" key="1">
    <source>
        <dbReference type="ARBA" id="ARBA00022443"/>
    </source>
</evidence>
<proteinExistence type="predicted"/>